<gene>
    <name evidence="2" type="ORF">PGTUg99_030304</name>
</gene>
<evidence type="ECO:0000313" key="3">
    <source>
        <dbReference type="Proteomes" id="UP000325313"/>
    </source>
</evidence>
<comment type="caution">
    <text evidence="2">The sequence shown here is derived from an EMBL/GenBank/DDBJ whole genome shotgun (WGS) entry which is preliminary data.</text>
</comment>
<dbReference type="Proteomes" id="UP000325313">
    <property type="component" value="Unassembled WGS sequence"/>
</dbReference>
<protein>
    <submittedName>
        <fullName evidence="2">Uncharacterized protein</fullName>
    </submittedName>
</protein>
<sequence>MKPTIPTTNDAGPSSSSAPHATKKAPVPKTPNRNQQATSAPLKFMGNPKPRKSICKMPVAKPSPKQQPQKMQTANFPAALGPTKLAATPAYAYLKLDAFMAQDMTLLIPAYNST</sequence>
<organism evidence="2 3">
    <name type="scientific">Puccinia graminis f. sp. tritici</name>
    <dbReference type="NCBI Taxonomy" id="56615"/>
    <lineage>
        <taxon>Eukaryota</taxon>
        <taxon>Fungi</taxon>
        <taxon>Dikarya</taxon>
        <taxon>Basidiomycota</taxon>
        <taxon>Pucciniomycotina</taxon>
        <taxon>Pucciniomycetes</taxon>
        <taxon>Pucciniales</taxon>
        <taxon>Pucciniaceae</taxon>
        <taxon>Puccinia</taxon>
    </lineage>
</organism>
<feature type="region of interest" description="Disordered" evidence="1">
    <location>
        <begin position="1"/>
        <end position="72"/>
    </location>
</feature>
<evidence type="ECO:0000313" key="2">
    <source>
        <dbReference type="EMBL" id="KAA1138587.1"/>
    </source>
</evidence>
<evidence type="ECO:0000256" key="1">
    <source>
        <dbReference type="SAM" id="MobiDB-lite"/>
    </source>
</evidence>
<accession>A0A5B0SL67</accession>
<proteinExistence type="predicted"/>
<dbReference type="EMBL" id="VDEP01000002">
    <property type="protein sequence ID" value="KAA1138587.1"/>
    <property type="molecule type" value="Genomic_DNA"/>
</dbReference>
<dbReference type="AlphaFoldDB" id="A0A5B0SL67"/>
<name>A0A5B0SL67_PUCGR</name>
<feature type="compositionally biased region" description="Polar residues" evidence="1">
    <location>
        <begin position="1"/>
        <end position="19"/>
    </location>
</feature>
<reference evidence="2 3" key="1">
    <citation type="submission" date="2019-05" db="EMBL/GenBank/DDBJ databases">
        <title>Emergence of the Ug99 lineage of the wheat stem rust pathogen through somatic hybridization.</title>
        <authorList>
            <person name="Li F."/>
            <person name="Upadhyaya N.M."/>
            <person name="Sperschneider J."/>
            <person name="Matny O."/>
            <person name="Nguyen-Phuc H."/>
            <person name="Mago R."/>
            <person name="Raley C."/>
            <person name="Miller M.E."/>
            <person name="Silverstein K.A.T."/>
            <person name="Henningsen E."/>
            <person name="Hirsch C.D."/>
            <person name="Visser B."/>
            <person name="Pretorius Z.A."/>
            <person name="Steffenson B.J."/>
            <person name="Schwessinger B."/>
            <person name="Dodds P.N."/>
            <person name="Figueroa M."/>
        </authorList>
    </citation>
    <scope>NUCLEOTIDE SEQUENCE [LARGE SCALE GENOMIC DNA]</scope>
    <source>
        <strain evidence="2 3">Ug99</strain>
    </source>
</reference>